<dbReference type="Proteomes" id="UP001148629">
    <property type="component" value="Unassembled WGS sequence"/>
</dbReference>
<gene>
    <name evidence="1" type="ORF">NM208_g14477</name>
</gene>
<evidence type="ECO:0000313" key="1">
    <source>
        <dbReference type="EMBL" id="KAJ3518551.1"/>
    </source>
</evidence>
<proteinExistence type="predicted"/>
<name>A0ACC1RHC4_9HYPO</name>
<evidence type="ECO:0000313" key="2">
    <source>
        <dbReference type="Proteomes" id="UP001148629"/>
    </source>
</evidence>
<keyword evidence="2" id="KW-1185">Reference proteome</keyword>
<organism evidence="1 2">
    <name type="scientific">Fusarium decemcellulare</name>
    <dbReference type="NCBI Taxonomy" id="57161"/>
    <lineage>
        <taxon>Eukaryota</taxon>
        <taxon>Fungi</taxon>
        <taxon>Dikarya</taxon>
        <taxon>Ascomycota</taxon>
        <taxon>Pezizomycotina</taxon>
        <taxon>Sordariomycetes</taxon>
        <taxon>Hypocreomycetidae</taxon>
        <taxon>Hypocreales</taxon>
        <taxon>Nectriaceae</taxon>
        <taxon>Fusarium</taxon>
        <taxon>Fusarium decemcellulare species complex</taxon>
    </lineage>
</organism>
<sequence length="246" mass="26887">MTPEEAQLCTLKQYSTCDVSNALLKLNYPHGGILPNISLWSPLRQAGDTKIAGPAYTVLYVPKGTLEQPLEREHYVALLPSQRCRLLALTMALDIKIDTDSTGAVILIDSPQTINAVYRGLMTNHTKYSKAVGTVVNGRIRDLQEHRELGFPVIAFDVGTAGPHEVAEVSGANVQLNLKTDEQDITVHPEDYILGDLNGVVCIPKQKIGQILALLDAGTEAEKRIVTDIRAGVKFAVASKRHRQNL</sequence>
<accession>A0ACC1RHC4</accession>
<reference evidence="1" key="1">
    <citation type="submission" date="2022-08" db="EMBL/GenBank/DDBJ databases">
        <title>Genome Sequence of Fusarium decemcellulare.</title>
        <authorList>
            <person name="Buettner E."/>
        </authorList>
    </citation>
    <scope>NUCLEOTIDE SEQUENCE</scope>
    <source>
        <strain evidence="1">Babe19</strain>
    </source>
</reference>
<comment type="caution">
    <text evidence="1">The sequence shown here is derived from an EMBL/GenBank/DDBJ whole genome shotgun (WGS) entry which is preliminary data.</text>
</comment>
<dbReference type="EMBL" id="JANRMS010003396">
    <property type="protein sequence ID" value="KAJ3518551.1"/>
    <property type="molecule type" value="Genomic_DNA"/>
</dbReference>
<protein>
    <submittedName>
        <fullName evidence="1">Uncharacterized protein</fullName>
    </submittedName>
</protein>